<dbReference type="Gene3D" id="1.10.260.40">
    <property type="entry name" value="lambda repressor-like DNA-binding domains"/>
    <property type="match status" value="1"/>
</dbReference>
<keyword evidence="1" id="KW-0238">DNA-binding</keyword>
<sequence>MSIRQARQHRGITQKEAADILGVARTTYNKYENGVHSPDSQTLVRMAQLFGCSTDYLLDMPHAPEPLLNALEREALHRLQSLSPENRNKALHYLYLLQLSEKDG</sequence>
<name>A0A7X5HY47_9FIRM</name>
<dbReference type="Pfam" id="PF01381">
    <property type="entry name" value="HTH_3"/>
    <property type="match status" value="1"/>
</dbReference>
<evidence type="ECO:0000313" key="3">
    <source>
        <dbReference type="EMBL" id="NDL68782.1"/>
    </source>
</evidence>
<evidence type="ECO:0000256" key="1">
    <source>
        <dbReference type="ARBA" id="ARBA00023125"/>
    </source>
</evidence>
<comment type="caution">
    <text evidence="3">The sequence shown here is derived from an EMBL/GenBank/DDBJ whole genome shotgun (WGS) entry which is preliminary data.</text>
</comment>
<dbReference type="CDD" id="cd00093">
    <property type="entry name" value="HTH_XRE"/>
    <property type="match status" value="1"/>
</dbReference>
<keyword evidence="4" id="KW-1185">Reference proteome</keyword>
<dbReference type="AlphaFoldDB" id="A0A7X5HY47"/>
<organism evidence="3 4">
    <name type="scientific">Anaerotalea alkaliphila</name>
    <dbReference type="NCBI Taxonomy" id="2662126"/>
    <lineage>
        <taxon>Bacteria</taxon>
        <taxon>Bacillati</taxon>
        <taxon>Bacillota</taxon>
        <taxon>Clostridia</taxon>
        <taxon>Eubacteriales</taxon>
        <taxon>Anaerotalea</taxon>
    </lineage>
</organism>
<dbReference type="RefSeq" id="WP_162371501.1">
    <property type="nucleotide sequence ID" value="NZ_JAAEEH010000060.1"/>
</dbReference>
<dbReference type="PROSITE" id="PS50943">
    <property type="entry name" value="HTH_CROC1"/>
    <property type="match status" value="1"/>
</dbReference>
<feature type="domain" description="HTH cro/C1-type" evidence="2">
    <location>
        <begin position="3"/>
        <end position="57"/>
    </location>
</feature>
<dbReference type="PANTHER" id="PTHR46558:SF11">
    <property type="entry name" value="HTH-TYPE TRANSCRIPTIONAL REGULATOR XRE"/>
    <property type="match status" value="1"/>
</dbReference>
<dbReference type="SUPFAM" id="SSF47413">
    <property type="entry name" value="lambda repressor-like DNA-binding domains"/>
    <property type="match status" value="1"/>
</dbReference>
<dbReference type="Proteomes" id="UP000461585">
    <property type="component" value="Unassembled WGS sequence"/>
</dbReference>
<dbReference type="GO" id="GO:0003677">
    <property type="term" value="F:DNA binding"/>
    <property type="evidence" value="ECO:0007669"/>
    <property type="project" value="UniProtKB-KW"/>
</dbReference>
<proteinExistence type="predicted"/>
<protein>
    <submittedName>
        <fullName evidence="3">Helix-turn-helix transcriptional regulator</fullName>
    </submittedName>
</protein>
<dbReference type="SMART" id="SM00530">
    <property type="entry name" value="HTH_XRE"/>
    <property type="match status" value="1"/>
</dbReference>
<accession>A0A7X5HY47</accession>
<evidence type="ECO:0000313" key="4">
    <source>
        <dbReference type="Proteomes" id="UP000461585"/>
    </source>
</evidence>
<dbReference type="InterPro" id="IPR010982">
    <property type="entry name" value="Lambda_DNA-bd_dom_sf"/>
</dbReference>
<dbReference type="PANTHER" id="PTHR46558">
    <property type="entry name" value="TRACRIPTIONAL REGULATORY PROTEIN-RELATED-RELATED"/>
    <property type="match status" value="1"/>
</dbReference>
<evidence type="ECO:0000259" key="2">
    <source>
        <dbReference type="PROSITE" id="PS50943"/>
    </source>
</evidence>
<dbReference type="InterPro" id="IPR001387">
    <property type="entry name" value="Cro/C1-type_HTH"/>
</dbReference>
<dbReference type="EMBL" id="JAAEEH010000060">
    <property type="protein sequence ID" value="NDL68782.1"/>
    <property type="molecule type" value="Genomic_DNA"/>
</dbReference>
<reference evidence="3 4" key="1">
    <citation type="submission" date="2020-01" db="EMBL/GenBank/DDBJ databases">
        <title>Anaeroalcalibacter tamaniensis gen. nov., sp. nov., moderately halophilic strictly anaerobic fermenter bacterium from mud volcano of Taman peninsula.</title>
        <authorList>
            <person name="Frolova A."/>
            <person name="Merkel A.Y."/>
            <person name="Slobodkin A.I."/>
        </authorList>
    </citation>
    <scope>NUCLEOTIDE SEQUENCE [LARGE SCALE GENOMIC DNA]</scope>
    <source>
        <strain evidence="3 4">F-3ap</strain>
    </source>
</reference>
<gene>
    <name evidence="3" type="ORF">GXN74_13650</name>
</gene>